<evidence type="ECO:0008006" key="3">
    <source>
        <dbReference type="Google" id="ProtNLM"/>
    </source>
</evidence>
<dbReference type="AlphaFoldDB" id="A0A193CBG1"/>
<evidence type="ECO:0000313" key="1">
    <source>
        <dbReference type="EMBL" id="ANN21703.1"/>
    </source>
</evidence>
<protein>
    <recommendedName>
        <fullName evidence="3">DUF5132 domain-containing protein</fullName>
    </recommendedName>
</protein>
<organism evidence="1 2">
    <name type="scientific">Amycolatopsis orientalis</name>
    <name type="common">Nocardia orientalis</name>
    <dbReference type="NCBI Taxonomy" id="31958"/>
    <lineage>
        <taxon>Bacteria</taxon>
        <taxon>Bacillati</taxon>
        <taxon>Actinomycetota</taxon>
        <taxon>Actinomycetes</taxon>
        <taxon>Pseudonocardiales</taxon>
        <taxon>Pseudonocardiaceae</taxon>
        <taxon>Amycolatopsis</taxon>
    </lineage>
</organism>
<dbReference type="Proteomes" id="UP000093695">
    <property type="component" value="Chromosome"/>
</dbReference>
<keyword evidence="2" id="KW-1185">Reference proteome</keyword>
<proteinExistence type="predicted"/>
<sequence>MLPPLPAFLIGLVIAPLAGKMVKPLARGAVRASVGVALEVRKIAAQAGEELQDLAAEVRDAEQAEKKRTAP</sequence>
<gene>
    <name evidence="1" type="ORF">SD37_10880</name>
</gene>
<evidence type="ECO:0000313" key="2">
    <source>
        <dbReference type="Proteomes" id="UP000093695"/>
    </source>
</evidence>
<dbReference type="STRING" id="31958.SD37_10880"/>
<dbReference type="EMBL" id="CP016174">
    <property type="protein sequence ID" value="ANN21703.1"/>
    <property type="molecule type" value="Genomic_DNA"/>
</dbReference>
<dbReference type="InterPro" id="IPR033456">
    <property type="entry name" value="DUF5132"/>
</dbReference>
<reference evidence="1 2" key="1">
    <citation type="journal article" date="2015" name="Genome Announc.">
        <title>Draft Genome Sequence of Norvancomycin-Producing Strain Amycolatopsis orientalis CPCC200066.</title>
        <authorList>
            <person name="Lei X."/>
            <person name="Yuan F."/>
            <person name="Shi Y."/>
            <person name="Li X."/>
            <person name="Wang L."/>
            <person name="Hong B."/>
        </authorList>
    </citation>
    <scope>NUCLEOTIDE SEQUENCE [LARGE SCALE GENOMIC DNA]</scope>
    <source>
        <strain evidence="1 2">B-37</strain>
    </source>
</reference>
<name>A0A193CBG1_AMYOR</name>
<dbReference type="Pfam" id="PF17195">
    <property type="entry name" value="DUF5132"/>
    <property type="match status" value="1"/>
</dbReference>
<dbReference type="KEGG" id="aori:SD37_10880"/>
<accession>A0A193CBG1</accession>